<dbReference type="Pfam" id="PF02464">
    <property type="entry name" value="CinA"/>
    <property type="match status" value="1"/>
</dbReference>
<evidence type="ECO:0000259" key="1">
    <source>
        <dbReference type="Pfam" id="PF02464"/>
    </source>
</evidence>
<sequence length="171" mass="17764">MNPPDQAALEALAEQVGDALRSQGLRLATAESCTGGWVSQCLTAVAGSSDWFERGFVTYSNDAKQEMLGVPAEVLIRHGAVSEATAVAMANGALAHSHADWALAITGVAGPSGGSPEKPVGFVCFAWAGPAGAVATSSRRFDGDRQSVRAQSVEFVLSELRERVKTMTAIS</sequence>
<gene>
    <name evidence="2" type="ORF">SAMN05660652_00294</name>
</gene>
<reference evidence="2 3" key="1">
    <citation type="submission" date="2016-10" db="EMBL/GenBank/DDBJ databases">
        <authorList>
            <person name="de Groot N.N."/>
        </authorList>
    </citation>
    <scope>NUCLEOTIDE SEQUENCE [LARGE SCALE GENOMIC DNA]</scope>
    <source>
        <strain evidence="2 3">DSM 5885</strain>
    </source>
</reference>
<proteinExistence type="predicted"/>
<dbReference type="Proteomes" id="UP000198607">
    <property type="component" value="Unassembled WGS sequence"/>
</dbReference>
<accession>A0A1G7VVH1</accession>
<dbReference type="AlphaFoldDB" id="A0A1G7VVH1"/>
<dbReference type="NCBIfam" id="TIGR00199">
    <property type="entry name" value="PncC_domain"/>
    <property type="match status" value="1"/>
</dbReference>
<organism evidence="2 3">
    <name type="scientific">Propionivibrio dicarboxylicus</name>
    <dbReference type="NCBI Taxonomy" id="83767"/>
    <lineage>
        <taxon>Bacteria</taxon>
        <taxon>Pseudomonadati</taxon>
        <taxon>Pseudomonadota</taxon>
        <taxon>Betaproteobacteria</taxon>
        <taxon>Rhodocyclales</taxon>
        <taxon>Rhodocyclaceae</taxon>
        <taxon>Propionivibrio</taxon>
    </lineage>
</organism>
<dbReference type="InterPro" id="IPR008136">
    <property type="entry name" value="CinA_C"/>
</dbReference>
<dbReference type="SUPFAM" id="SSF142433">
    <property type="entry name" value="CinA-like"/>
    <property type="match status" value="1"/>
</dbReference>
<name>A0A1G7VVH1_9RHOO</name>
<feature type="domain" description="CinA C-terminal" evidence="1">
    <location>
        <begin position="10"/>
        <end position="163"/>
    </location>
</feature>
<dbReference type="InterPro" id="IPR036653">
    <property type="entry name" value="CinA-like_C"/>
</dbReference>
<dbReference type="OrthoDB" id="9801454at2"/>
<evidence type="ECO:0000313" key="3">
    <source>
        <dbReference type="Proteomes" id="UP000198607"/>
    </source>
</evidence>
<protein>
    <submittedName>
        <fullName evidence="2">Nicotinamide-nucleotide amidase</fullName>
    </submittedName>
</protein>
<dbReference type="RefSeq" id="WP_091932335.1">
    <property type="nucleotide sequence ID" value="NZ_FNCY01000001.1"/>
</dbReference>
<keyword evidence="3" id="KW-1185">Reference proteome</keyword>
<evidence type="ECO:0000313" key="2">
    <source>
        <dbReference type="EMBL" id="SDG62880.1"/>
    </source>
</evidence>
<dbReference type="STRING" id="83767.SAMN05660652_00294"/>
<dbReference type="Gene3D" id="3.90.950.20">
    <property type="entry name" value="CinA-like"/>
    <property type="match status" value="1"/>
</dbReference>
<dbReference type="EMBL" id="FNCY01000001">
    <property type="protein sequence ID" value="SDG62880.1"/>
    <property type="molecule type" value="Genomic_DNA"/>
</dbReference>